<evidence type="ECO:0000313" key="3">
    <source>
        <dbReference type="EMBL" id="KAK7498091.1"/>
    </source>
</evidence>
<feature type="non-terminal residue" evidence="3">
    <location>
        <position position="108"/>
    </location>
</feature>
<protein>
    <recommendedName>
        <fullName evidence="5">Secreted protein</fullName>
    </recommendedName>
</protein>
<feature type="region of interest" description="Disordered" evidence="1">
    <location>
        <begin position="39"/>
        <end position="63"/>
    </location>
</feature>
<evidence type="ECO:0000313" key="4">
    <source>
        <dbReference type="Proteomes" id="UP001519460"/>
    </source>
</evidence>
<name>A0ABD0LFX1_9CAEN</name>
<proteinExistence type="predicted"/>
<sequence length="108" mass="11799">MREMCVCVKQLFWQLWTVGMVAVYLGVTAVRGPRNCDERLWERGVGDGGEEGETPATSVRGFDTPTGHQILPAFLCRASGSHTLYSPVDADTDTASTMPFENATQQST</sequence>
<dbReference type="EMBL" id="JACVVK020000053">
    <property type="protein sequence ID" value="KAK7498091.1"/>
    <property type="molecule type" value="Genomic_DNA"/>
</dbReference>
<feature type="transmembrane region" description="Helical" evidence="2">
    <location>
        <begin position="12"/>
        <end position="30"/>
    </location>
</feature>
<accession>A0ABD0LFX1</accession>
<reference evidence="3 4" key="1">
    <citation type="journal article" date="2023" name="Sci. Data">
        <title>Genome assembly of the Korean intertidal mud-creeper Batillaria attramentaria.</title>
        <authorList>
            <person name="Patra A.K."/>
            <person name="Ho P.T."/>
            <person name="Jun S."/>
            <person name="Lee S.J."/>
            <person name="Kim Y."/>
            <person name="Won Y.J."/>
        </authorList>
    </citation>
    <scope>NUCLEOTIDE SEQUENCE [LARGE SCALE GENOMIC DNA]</scope>
    <source>
        <strain evidence="3">Wonlab-2016</strain>
    </source>
</reference>
<gene>
    <name evidence="3" type="ORF">BaRGS_00010679</name>
</gene>
<keyword evidence="2" id="KW-0812">Transmembrane</keyword>
<feature type="region of interest" description="Disordered" evidence="1">
    <location>
        <begin position="87"/>
        <end position="108"/>
    </location>
</feature>
<evidence type="ECO:0008006" key="5">
    <source>
        <dbReference type="Google" id="ProtNLM"/>
    </source>
</evidence>
<dbReference type="Proteomes" id="UP001519460">
    <property type="component" value="Unassembled WGS sequence"/>
</dbReference>
<dbReference type="AlphaFoldDB" id="A0ABD0LFX1"/>
<comment type="caution">
    <text evidence="3">The sequence shown here is derived from an EMBL/GenBank/DDBJ whole genome shotgun (WGS) entry which is preliminary data.</text>
</comment>
<evidence type="ECO:0000256" key="1">
    <source>
        <dbReference type="SAM" id="MobiDB-lite"/>
    </source>
</evidence>
<keyword evidence="2" id="KW-1133">Transmembrane helix</keyword>
<evidence type="ECO:0000256" key="2">
    <source>
        <dbReference type="SAM" id="Phobius"/>
    </source>
</evidence>
<keyword evidence="2" id="KW-0472">Membrane</keyword>
<organism evidence="3 4">
    <name type="scientific">Batillaria attramentaria</name>
    <dbReference type="NCBI Taxonomy" id="370345"/>
    <lineage>
        <taxon>Eukaryota</taxon>
        <taxon>Metazoa</taxon>
        <taxon>Spiralia</taxon>
        <taxon>Lophotrochozoa</taxon>
        <taxon>Mollusca</taxon>
        <taxon>Gastropoda</taxon>
        <taxon>Caenogastropoda</taxon>
        <taxon>Sorbeoconcha</taxon>
        <taxon>Cerithioidea</taxon>
        <taxon>Batillariidae</taxon>
        <taxon>Batillaria</taxon>
    </lineage>
</organism>
<feature type="compositionally biased region" description="Polar residues" evidence="1">
    <location>
        <begin position="93"/>
        <end position="108"/>
    </location>
</feature>
<keyword evidence="4" id="KW-1185">Reference proteome</keyword>